<evidence type="ECO:0000259" key="1">
    <source>
        <dbReference type="Pfam" id="PF00534"/>
    </source>
</evidence>
<dbReference type="RefSeq" id="WP_108900746.1">
    <property type="nucleotide sequence ID" value="NZ_CP029185.2"/>
</dbReference>
<evidence type="ECO:0000259" key="2">
    <source>
        <dbReference type="Pfam" id="PF13439"/>
    </source>
</evidence>
<reference evidence="3 4" key="1">
    <citation type="journal article" date="2019" name="Int. J. Syst. Evol. Microbiol.">
        <title>Limnobaculum parvum gen. nov., sp. nov., isolated from a freshwater lake.</title>
        <authorList>
            <person name="Baek C."/>
            <person name="Shin S.K."/>
            <person name="Yi H."/>
        </authorList>
    </citation>
    <scope>NUCLEOTIDE SEQUENCE [LARGE SCALE GENOMIC DNA]</scope>
    <source>
        <strain evidence="3 4">HYN0051</strain>
    </source>
</reference>
<dbReference type="Pfam" id="PF13439">
    <property type="entry name" value="Glyco_transf_4"/>
    <property type="match status" value="1"/>
</dbReference>
<dbReference type="CDD" id="cd03811">
    <property type="entry name" value="GT4_GT28_WabH-like"/>
    <property type="match status" value="1"/>
</dbReference>
<organism evidence="3 4">
    <name type="scientific">Limnobaculum parvum</name>
    <dbReference type="NCBI Taxonomy" id="2172103"/>
    <lineage>
        <taxon>Bacteria</taxon>
        <taxon>Pseudomonadati</taxon>
        <taxon>Pseudomonadota</taxon>
        <taxon>Gammaproteobacteria</taxon>
        <taxon>Enterobacterales</taxon>
        <taxon>Budviciaceae</taxon>
        <taxon>Limnobaculum</taxon>
    </lineage>
</organism>
<dbReference type="Gene3D" id="3.40.50.2000">
    <property type="entry name" value="Glycogen Phosphorylase B"/>
    <property type="match status" value="2"/>
</dbReference>
<feature type="domain" description="Glycosyl transferase family 1" evidence="1">
    <location>
        <begin position="200"/>
        <end position="340"/>
    </location>
</feature>
<dbReference type="AlphaFoldDB" id="A0A2Y9TY57"/>
<dbReference type="Pfam" id="PF00534">
    <property type="entry name" value="Glycos_transf_1"/>
    <property type="match status" value="1"/>
</dbReference>
<dbReference type="InterPro" id="IPR001296">
    <property type="entry name" value="Glyco_trans_1"/>
</dbReference>
<dbReference type="GO" id="GO:1901135">
    <property type="term" value="P:carbohydrate derivative metabolic process"/>
    <property type="evidence" value="ECO:0007669"/>
    <property type="project" value="UniProtKB-ARBA"/>
</dbReference>
<evidence type="ECO:0000313" key="4">
    <source>
        <dbReference type="Proteomes" id="UP000244908"/>
    </source>
</evidence>
<sequence length="365" mass="40555">MRILFIIDGLPGGGAEKVVLTLAEGIKNLGHQVSLISLRDVCDYTIPAGIEYTVLSDDSRVFWRKLTEIKRRAKQLDREIINRQNRDGQFDLVFSNLHKTDRIVRQCRSLNWSKVWFCIHGVFSASYLGNKQGFSRWLKKQKISRVYQHKNIVGVSQAALDDLIQQFEIAPGKTAHIANPFDIDAIHALASEPCELAGTDYLIHVGRLHPNKRHDRLLKAYAKTQLPYPLVLIGKGSNEYTDKLKALAKTLNIENRVKFMGFCSNPYPYIKHAKTLILSSDSEGFGNVLVEALICGTSVASTNCPGGPASILTGNLAVGLSELDEDDLAKKIISVTNQPPTIEEKPLLDYGIIPTSSKYLALANN</sequence>
<evidence type="ECO:0000313" key="3">
    <source>
        <dbReference type="EMBL" id="AWH88688.1"/>
    </source>
</evidence>
<dbReference type="Proteomes" id="UP000244908">
    <property type="component" value="Chromosome"/>
</dbReference>
<gene>
    <name evidence="3" type="ORF">HYN51_09030</name>
</gene>
<dbReference type="GO" id="GO:0016757">
    <property type="term" value="F:glycosyltransferase activity"/>
    <property type="evidence" value="ECO:0007669"/>
    <property type="project" value="InterPro"/>
</dbReference>
<dbReference type="PANTHER" id="PTHR12526:SF638">
    <property type="entry name" value="SPORE COAT PROTEIN SA"/>
    <property type="match status" value="1"/>
</dbReference>
<dbReference type="InterPro" id="IPR028098">
    <property type="entry name" value="Glyco_trans_4-like_N"/>
</dbReference>
<dbReference type="KEGG" id="lpv:HYN51_09030"/>
<dbReference type="OrthoDB" id="9792269at2"/>
<keyword evidence="4" id="KW-1185">Reference proteome</keyword>
<feature type="domain" description="Glycosyltransferase subfamily 4-like N-terminal" evidence="2">
    <location>
        <begin position="13"/>
        <end position="184"/>
    </location>
</feature>
<accession>A0A2Y9TY57</accession>
<protein>
    <submittedName>
        <fullName evidence="3">Glycosyltransferase</fullName>
    </submittedName>
</protein>
<proteinExistence type="predicted"/>
<name>A0A2Y9TY57_9GAMM</name>
<dbReference type="EMBL" id="CP029185">
    <property type="protein sequence ID" value="AWH88688.1"/>
    <property type="molecule type" value="Genomic_DNA"/>
</dbReference>
<dbReference type="PANTHER" id="PTHR12526">
    <property type="entry name" value="GLYCOSYLTRANSFERASE"/>
    <property type="match status" value="1"/>
</dbReference>
<dbReference type="SUPFAM" id="SSF53756">
    <property type="entry name" value="UDP-Glycosyltransferase/glycogen phosphorylase"/>
    <property type="match status" value="1"/>
</dbReference>